<accession>A0AAV4JTZ1</accession>
<comment type="caution">
    <text evidence="2">The sequence shown here is derived from an EMBL/GenBank/DDBJ whole genome shotgun (WGS) entry which is preliminary data.</text>
</comment>
<dbReference type="EMBL" id="BMAT01014015">
    <property type="protein sequence ID" value="GFS24967.1"/>
    <property type="molecule type" value="Genomic_DNA"/>
</dbReference>
<dbReference type="Proteomes" id="UP000762676">
    <property type="component" value="Unassembled WGS sequence"/>
</dbReference>
<sequence>MVVTNMATNGVKQTINMIQIHKTDKTTLLSLTPEVFVDCVEVEVLHSSVFLRRMMIKVVEVRTRQKQQKDGMEFKLSHNGLFHHGSRYASKRPNSIDAEQNDAGEKQDSPYIVTSS</sequence>
<feature type="region of interest" description="Disordered" evidence="1">
    <location>
        <begin position="84"/>
        <end position="116"/>
    </location>
</feature>
<reference evidence="2 3" key="1">
    <citation type="journal article" date="2021" name="Elife">
        <title>Chloroplast acquisition without the gene transfer in kleptoplastic sea slugs, Plakobranchus ocellatus.</title>
        <authorList>
            <person name="Maeda T."/>
            <person name="Takahashi S."/>
            <person name="Yoshida T."/>
            <person name="Shimamura S."/>
            <person name="Takaki Y."/>
            <person name="Nagai Y."/>
            <person name="Toyoda A."/>
            <person name="Suzuki Y."/>
            <person name="Arimoto A."/>
            <person name="Ishii H."/>
            <person name="Satoh N."/>
            <person name="Nishiyama T."/>
            <person name="Hasebe M."/>
            <person name="Maruyama T."/>
            <person name="Minagawa J."/>
            <person name="Obokata J."/>
            <person name="Shigenobu S."/>
        </authorList>
    </citation>
    <scope>NUCLEOTIDE SEQUENCE [LARGE SCALE GENOMIC DNA]</scope>
</reference>
<gene>
    <name evidence="2" type="ORF">ElyMa_007015900</name>
</gene>
<evidence type="ECO:0000313" key="2">
    <source>
        <dbReference type="EMBL" id="GFS24967.1"/>
    </source>
</evidence>
<dbReference type="AlphaFoldDB" id="A0AAV4JTZ1"/>
<protein>
    <submittedName>
        <fullName evidence="2">Uncharacterized protein</fullName>
    </submittedName>
</protein>
<evidence type="ECO:0000256" key="1">
    <source>
        <dbReference type="SAM" id="MobiDB-lite"/>
    </source>
</evidence>
<name>A0AAV4JTZ1_9GAST</name>
<evidence type="ECO:0000313" key="3">
    <source>
        <dbReference type="Proteomes" id="UP000762676"/>
    </source>
</evidence>
<organism evidence="2 3">
    <name type="scientific">Elysia marginata</name>
    <dbReference type="NCBI Taxonomy" id="1093978"/>
    <lineage>
        <taxon>Eukaryota</taxon>
        <taxon>Metazoa</taxon>
        <taxon>Spiralia</taxon>
        <taxon>Lophotrochozoa</taxon>
        <taxon>Mollusca</taxon>
        <taxon>Gastropoda</taxon>
        <taxon>Heterobranchia</taxon>
        <taxon>Euthyneura</taxon>
        <taxon>Panpulmonata</taxon>
        <taxon>Sacoglossa</taxon>
        <taxon>Placobranchoidea</taxon>
        <taxon>Plakobranchidae</taxon>
        <taxon>Elysia</taxon>
    </lineage>
</organism>
<keyword evidence="3" id="KW-1185">Reference proteome</keyword>
<proteinExistence type="predicted"/>